<protein>
    <submittedName>
        <fullName evidence="2">Endo alpha-1,4 polygalactosaminidase</fullName>
    </submittedName>
</protein>
<dbReference type="InterPro" id="IPR017853">
    <property type="entry name" value="GH"/>
</dbReference>
<dbReference type="Gene3D" id="3.20.20.370">
    <property type="entry name" value="Glycoside hydrolase/deacetylase"/>
    <property type="match status" value="1"/>
</dbReference>
<dbReference type="EMBL" id="CP110257">
    <property type="protein sequence ID" value="UZD54782.1"/>
    <property type="molecule type" value="Genomic_DNA"/>
</dbReference>
<proteinExistence type="predicted"/>
<dbReference type="InterPro" id="IPR004352">
    <property type="entry name" value="GH114_TIM-barrel"/>
</dbReference>
<dbReference type="RefSeq" id="WP_264892422.1">
    <property type="nucleotide sequence ID" value="NZ_CP110257.1"/>
</dbReference>
<dbReference type="PIRSF" id="PIRSF029570">
    <property type="entry name" value="UCP029570"/>
    <property type="match status" value="1"/>
</dbReference>
<organism evidence="2 3">
    <name type="scientific">Caldimonas aquatica</name>
    <dbReference type="NCBI Taxonomy" id="376175"/>
    <lineage>
        <taxon>Bacteria</taxon>
        <taxon>Pseudomonadati</taxon>
        <taxon>Pseudomonadota</taxon>
        <taxon>Betaproteobacteria</taxon>
        <taxon>Burkholderiales</taxon>
        <taxon>Sphaerotilaceae</taxon>
        <taxon>Caldimonas</taxon>
    </lineage>
</organism>
<reference evidence="2" key="1">
    <citation type="submission" date="2022-10" db="EMBL/GenBank/DDBJ databases">
        <title>Complete genome sequence of Schlegelella aquatica LMG 23380.</title>
        <authorList>
            <person name="Musilova J."/>
            <person name="Kourilova X."/>
            <person name="Bezdicek M."/>
            <person name="Hermankova K."/>
            <person name="Obruca S."/>
            <person name="Sedlar K."/>
        </authorList>
    </citation>
    <scope>NUCLEOTIDE SEQUENCE</scope>
    <source>
        <strain evidence="2">LMG 23380</strain>
    </source>
</reference>
<dbReference type="SUPFAM" id="SSF51445">
    <property type="entry name" value="(Trans)glycosidases"/>
    <property type="match status" value="1"/>
</dbReference>
<dbReference type="SUPFAM" id="SSF88713">
    <property type="entry name" value="Glycoside hydrolase/deacetylase"/>
    <property type="match status" value="1"/>
</dbReference>
<dbReference type="PANTHER" id="PTHR35882:SF2">
    <property type="entry name" value="PELA"/>
    <property type="match status" value="1"/>
</dbReference>
<gene>
    <name evidence="2" type="ORF">OMP39_14140</name>
</gene>
<dbReference type="InterPro" id="IPR013785">
    <property type="entry name" value="Aldolase_TIM"/>
</dbReference>
<dbReference type="InterPro" id="IPR016925">
    <property type="entry name" value="UCP029570"/>
</dbReference>
<dbReference type="Gene3D" id="3.20.20.70">
    <property type="entry name" value="Aldolase class I"/>
    <property type="match status" value="1"/>
</dbReference>
<evidence type="ECO:0000259" key="1">
    <source>
        <dbReference type="Pfam" id="PF03537"/>
    </source>
</evidence>
<feature type="domain" description="Glycoside-hydrolase family GH114 TIM-barrel" evidence="1">
    <location>
        <begin position="92"/>
        <end position="294"/>
    </location>
</feature>
<dbReference type="Proteomes" id="UP001163266">
    <property type="component" value="Chromosome"/>
</dbReference>
<name>A0ABY6MRY9_9BURK</name>
<evidence type="ECO:0000313" key="2">
    <source>
        <dbReference type="EMBL" id="UZD54782.1"/>
    </source>
</evidence>
<dbReference type="PANTHER" id="PTHR35882">
    <property type="entry name" value="PELA"/>
    <property type="match status" value="1"/>
</dbReference>
<dbReference type="CDD" id="cd10922">
    <property type="entry name" value="CE4_PelA_like_C"/>
    <property type="match status" value="1"/>
</dbReference>
<evidence type="ECO:0000313" key="3">
    <source>
        <dbReference type="Proteomes" id="UP001163266"/>
    </source>
</evidence>
<dbReference type="Pfam" id="PF03537">
    <property type="entry name" value="Glyco_hydro_114"/>
    <property type="match status" value="1"/>
</dbReference>
<accession>A0ABY6MRY9</accession>
<sequence length="940" mass="102556">MNRRDFLWQLPGWTGLGVRGLSPALFPALSAASTAASRAPGAATPPGPPAVAFFYGAEPPLDELRLFDWVVLEPGHALAARADVAASLAPHGLAFAYVSLGEVHPGRDYAESLPPAWVRRRNEAWGSWVIDQTAPGWTEFFLDRVVAPLWKQGFRAFFLDTLDSYQLVATSDAERQAQAAALRHTLGALVQRFPGVRLMLNRGFELVDAELGRHVVAVAAESLYQRYDAATGRYEAVPPADRRWLLDRFANMRRLGLPGIAIDYVPPGARDLARETARRIATDGLIPWVADPALETLGVGSVEVVPRKVLLLHDPVDAQHLRLKQRSAHLYGALPLEYLGLVPEYREVTAAPPPRALTGRYAGVVLYLDDVSMGDAAQDLIARARRENVPVVVLGQVPLELLRTLGAELVDGRLQAPVRVQRAVGTPPAEVLPRVLPDETSLLNAGPGARVWLWAEDGAGQRMDAAAITPWGGYALPGFGVYGLPGGGGARWAIDLIEFLRQALRLGDDPMPDVTTCVGRRAFFVHFDGDGWLNRCNLPGTPTAGEYLVREYLMRYRVPVTVSLIVGEVSEQGVYGSQAGLAQEWARKALALPHAQAGSHTWSHPFHWGEAAGLDTAGRELQYGVHLQLPGYEFDLRTETAGSKAWIEERLCPPGKPVEMLLWSGNCNPPAEALRLAREAGMGTINGGGGPLTRARPTLTALWPMGISKQREYQVYAPASNEMDYTGDWQPPYTGYEHVVDTFVMTDLPRRLKPVNIYFHPYLVTQPAGAKALHEVFRWALAQPLHPVTARRYHDTVHAWRSAAVGRLLEGGWRLASGRPLAQWRQPVAAPAPSVASSDGLAGWNEHGGLRYLHLTAEDARIRPGPAVARLVDANAEIVAFERLPGGGWRARLRGHVPAEARIEVPPGWQVAGSGTLRRQGSEVLVRSETTALEVQCRPG</sequence>
<dbReference type="InterPro" id="IPR011330">
    <property type="entry name" value="Glyco_hydro/deAcase_b/a-brl"/>
</dbReference>
<keyword evidence="3" id="KW-1185">Reference proteome</keyword>